<dbReference type="RefSeq" id="WP_125221539.1">
    <property type="nucleotide sequence ID" value="NZ_QUSX01000001.1"/>
</dbReference>
<comment type="caution">
    <text evidence="1">The sequence shown here is derived from an EMBL/GenBank/DDBJ whole genome shotgun (WGS) entry which is preliminary data.</text>
</comment>
<organism evidence="1 2">
    <name type="scientific">Maribacter algicola</name>
    <dbReference type="NCBI Taxonomy" id="2498892"/>
    <lineage>
        <taxon>Bacteria</taxon>
        <taxon>Pseudomonadati</taxon>
        <taxon>Bacteroidota</taxon>
        <taxon>Flavobacteriia</taxon>
        <taxon>Flavobacteriales</taxon>
        <taxon>Flavobacteriaceae</taxon>
        <taxon>Maribacter</taxon>
    </lineage>
</organism>
<dbReference type="EMBL" id="QUSX01000001">
    <property type="protein sequence ID" value="RRQ49720.1"/>
    <property type="molecule type" value="Genomic_DNA"/>
</dbReference>
<keyword evidence="2" id="KW-1185">Reference proteome</keyword>
<evidence type="ECO:0000313" key="1">
    <source>
        <dbReference type="EMBL" id="RRQ49720.1"/>
    </source>
</evidence>
<proteinExistence type="predicted"/>
<dbReference type="AlphaFoldDB" id="A0A3R8R4D2"/>
<name>A0A3R8R4D2_9FLAO</name>
<accession>A0A3R8R4D2</accession>
<gene>
    <name evidence="1" type="ORF">DZC72_03780</name>
</gene>
<dbReference type="Proteomes" id="UP000286990">
    <property type="component" value="Unassembled WGS sequence"/>
</dbReference>
<protein>
    <submittedName>
        <fullName evidence="1">Uncharacterized protein</fullName>
    </submittedName>
</protein>
<dbReference type="OrthoDB" id="663842at2"/>
<evidence type="ECO:0000313" key="2">
    <source>
        <dbReference type="Proteomes" id="UP000286990"/>
    </source>
</evidence>
<sequence length="160" mass="18285">MKLVLVGFLSFFLFFIHIEEVRKLYPEAIEDASMTDNLNELLATITLENNAVLYGYKGAVFTLKAKHAKTAKDKKEFFQEGVAIIEAAVAYKPENIELRFIRLSVQENAPKIVKYHNALEADKNYILEHFSELKDGSLKKMIQKYIKGSKAFSDTEKLGF</sequence>
<reference evidence="2" key="1">
    <citation type="submission" date="2018-12" db="EMBL/GenBank/DDBJ databases">
        <title>Maribacter lutimaris sp. nov., isolated from marine sediment.</title>
        <authorList>
            <person name="Kim K.K."/>
        </authorList>
    </citation>
    <scope>NUCLEOTIDE SEQUENCE [LARGE SCALE GENOMIC DNA]</scope>
    <source>
        <strain evidence="2">PoM-212</strain>
    </source>
</reference>